<protein>
    <recommendedName>
        <fullName evidence="4">Holin</fullName>
    </recommendedName>
</protein>
<sequence>MVHEPIAYGRAKVEAKVKASTVATYLSLLAVLTVLQAVNARLDLIAFLPDVVETLVVPLLPGLITYVAGYMAKHEPRPDLPMAQR</sequence>
<dbReference type="AlphaFoldDB" id="A0A8J3WJR2"/>
<reference evidence="2 3" key="1">
    <citation type="submission" date="2021-01" db="EMBL/GenBank/DDBJ databases">
        <title>Whole genome shotgun sequence of Planobispora siamensis NBRC 107568.</title>
        <authorList>
            <person name="Komaki H."/>
            <person name="Tamura T."/>
        </authorList>
    </citation>
    <scope>NUCLEOTIDE SEQUENCE [LARGE SCALE GENOMIC DNA]</scope>
    <source>
        <strain evidence="2 3">NBRC 107568</strain>
    </source>
</reference>
<dbReference type="Proteomes" id="UP000619788">
    <property type="component" value="Unassembled WGS sequence"/>
</dbReference>
<feature type="transmembrane region" description="Helical" evidence="1">
    <location>
        <begin position="51"/>
        <end position="72"/>
    </location>
</feature>
<feature type="transmembrane region" description="Helical" evidence="1">
    <location>
        <begin position="21"/>
        <end position="39"/>
    </location>
</feature>
<evidence type="ECO:0000313" key="2">
    <source>
        <dbReference type="EMBL" id="GIH91923.1"/>
    </source>
</evidence>
<evidence type="ECO:0000256" key="1">
    <source>
        <dbReference type="SAM" id="Phobius"/>
    </source>
</evidence>
<proteinExistence type="predicted"/>
<evidence type="ECO:0000313" key="3">
    <source>
        <dbReference type="Proteomes" id="UP000619788"/>
    </source>
</evidence>
<organism evidence="2 3">
    <name type="scientific">Planobispora siamensis</name>
    <dbReference type="NCBI Taxonomy" id="936338"/>
    <lineage>
        <taxon>Bacteria</taxon>
        <taxon>Bacillati</taxon>
        <taxon>Actinomycetota</taxon>
        <taxon>Actinomycetes</taxon>
        <taxon>Streptosporangiales</taxon>
        <taxon>Streptosporangiaceae</taxon>
        <taxon>Planobispora</taxon>
    </lineage>
</organism>
<dbReference type="EMBL" id="BOOJ01000023">
    <property type="protein sequence ID" value="GIH91923.1"/>
    <property type="molecule type" value="Genomic_DNA"/>
</dbReference>
<keyword evidence="1" id="KW-0812">Transmembrane</keyword>
<keyword evidence="1" id="KW-1133">Transmembrane helix</keyword>
<dbReference type="RefSeq" id="WP_204064173.1">
    <property type="nucleotide sequence ID" value="NZ_BOOJ01000023.1"/>
</dbReference>
<evidence type="ECO:0008006" key="4">
    <source>
        <dbReference type="Google" id="ProtNLM"/>
    </source>
</evidence>
<accession>A0A8J3WJR2</accession>
<keyword evidence="3" id="KW-1185">Reference proteome</keyword>
<comment type="caution">
    <text evidence="2">The sequence shown here is derived from an EMBL/GenBank/DDBJ whole genome shotgun (WGS) entry which is preliminary data.</text>
</comment>
<gene>
    <name evidence="2" type="ORF">Psi01_25530</name>
</gene>
<keyword evidence="1" id="KW-0472">Membrane</keyword>
<name>A0A8J3WJR2_9ACTN</name>